<keyword evidence="2" id="KW-1185">Reference proteome</keyword>
<dbReference type="AlphaFoldDB" id="M2RCL0"/>
<organism evidence="1 2">
    <name type="scientific">Ceriporiopsis subvermispora (strain B)</name>
    <name type="common">White-rot fungus</name>
    <name type="synonym">Gelatoporia subvermispora</name>
    <dbReference type="NCBI Taxonomy" id="914234"/>
    <lineage>
        <taxon>Eukaryota</taxon>
        <taxon>Fungi</taxon>
        <taxon>Dikarya</taxon>
        <taxon>Basidiomycota</taxon>
        <taxon>Agaricomycotina</taxon>
        <taxon>Agaricomycetes</taxon>
        <taxon>Polyporales</taxon>
        <taxon>Gelatoporiaceae</taxon>
        <taxon>Gelatoporia</taxon>
    </lineage>
</organism>
<proteinExistence type="predicted"/>
<dbReference type="EMBL" id="KB445798">
    <property type="protein sequence ID" value="EMD36531.1"/>
    <property type="molecule type" value="Genomic_DNA"/>
</dbReference>
<gene>
    <name evidence="1" type="ORF">CERSUDRAFT_95822</name>
</gene>
<dbReference type="HOGENOM" id="CLU_808934_0_0_1"/>
<sequence>MSFIRGKDGQFVRELWPAPLPRRGVAVEQLLKDPWRVMPSEYDQLSSWATLQAPDEGDHHTGPRRHYMLTYLSPPPGRAVVQVKVHVQGFLGSFNVKTLGDWNRSEHHLPRATQHITLIGGNDRAQEAFAVQWHAVRELQSFVSDSLGEQSLAEEVTQGELTFARPVFSRITPVHRPPGIQLTSLDDPSGRARRYANGRKWVVAHRIGVKALTSTGAVIALQPTALRRGDFVDVTFTVNVQYSFNKKFSRSVSHFAVHDVLRLMRYQDVQVILPDIVNIDQLDTPTEAVVGLPPNDEDQVMVPQVAFQGPTDDVPMHITSSSQSATNLPHAMNEMRIAEDATS</sequence>
<protein>
    <submittedName>
        <fullName evidence="1">Uncharacterized protein</fullName>
    </submittedName>
</protein>
<evidence type="ECO:0000313" key="1">
    <source>
        <dbReference type="EMBL" id="EMD36531.1"/>
    </source>
</evidence>
<reference evidence="1 2" key="1">
    <citation type="journal article" date="2012" name="Proc. Natl. Acad. Sci. U.S.A.">
        <title>Comparative genomics of Ceriporiopsis subvermispora and Phanerochaete chrysosporium provide insight into selective ligninolysis.</title>
        <authorList>
            <person name="Fernandez-Fueyo E."/>
            <person name="Ruiz-Duenas F.J."/>
            <person name="Ferreira P."/>
            <person name="Floudas D."/>
            <person name="Hibbett D.S."/>
            <person name="Canessa P."/>
            <person name="Larrondo L.F."/>
            <person name="James T.Y."/>
            <person name="Seelenfreund D."/>
            <person name="Lobos S."/>
            <person name="Polanco R."/>
            <person name="Tello M."/>
            <person name="Honda Y."/>
            <person name="Watanabe T."/>
            <person name="Watanabe T."/>
            <person name="Ryu J.S."/>
            <person name="Kubicek C.P."/>
            <person name="Schmoll M."/>
            <person name="Gaskell J."/>
            <person name="Hammel K.E."/>
            <person name="St John F.J."/>
            <person name="Vanden Wymelenberg A."/>
            <person name="Sabat G."/>
            <person name="Splinter BonDurant S."/>
            <person name="Syed K."/>
            <person name="Yadav J.S."/>
            <person name="Doddapaneni H."/>
            <person name="Subramanian V."/>
            <person name="Lavin J.L."/>
            <person name="Oguiza J.A."/>
            <person name="Perez G."/>
            <person name="Pisabarro A.G."/>
            <person name="Ramirez L."/>
            <person name="Santoyo F."/>
            <person name="Master E."/>
            <person name="Coutinho P.M."/>
            <person name="Henrissat B."/>
            <person name="Lombard V."/>
            <person name="Magnuson J.K."/>
            <person name="Kuees U."/>
            <person name="Hori C."/>
            <person name="Igarashi K."/>
            <person name="Samejima M."/>
            <person name="Held B.W."/>
            <person name="Barry K.W."/>
            <person name="LaButti K.M."/>
            <person name="Lapidus A."/>
            <person name="Lindquist E.A."/>
            <person name="Lucas S.M."/>
            <person name="Riley R."/>
            <person name="Salamov A.A."/>
            <person name="Hoffmeister D."/>
            <person name="Schwenk D."/>
            <person name="Hadar Y."/>
            <person name="Yarden O."/>
            <person name="de Vries R.P."/>
            <person name="Wiebenga A."/>
            <person name="Stenlid J."/>
            <person name="Eastwood D."/>
            <person name="Grigoriev I.V."/>
            <person name="Berka R.M."/>
            <person name="Blanchette R.A."/>
            <person name="Kersten P."/>
            <person name="Martinez A.T."/>
            <person name="Vicuna R."/>
            <person name="Cullen D."/>
        </authorList>
    </citation>
    <scope>NUCLEOTIDE SEQUENCE [LARGE SCALE GENOMIC DNA]</scope>
    <source>
        <strain evidence="1 2">B</strain>
    </source>
</reference>
<name>M2RCL0_CERS8</name>
<dbReference type="OrthoDB" id="2749067at2759"/>
<evidence type="ECO:0000313" key="2">
    <source>
        <dbReference type="Proteomes" id="UP000016930"/>
    </source>
</evidence>
<dbReference type="Proteomes" id="UP000016930">
    <property type="component" value="Unassembled WGS sequence"/>
</dbReference>
<accession>M2RCL0</accession>